<dbReference type="InterPro" id="IPR051269">
    <property type="entry name" value="Fe-S_cluster_ET"/>
</dbReference>
<evidence type="ECO:0000256" key="3">
    <source>
        <dbReference type="ARBA" id="ARBA00022723"/>
    </source>
</evidence>
<dbReference type="PANTHER" id="PTHR36923">
    <property type="entry name" value="FERREDOXIN"/>
    <property type="match status" value="1"/>
</dbReference>
<dbReference type="EMBL" id="OJIN01000091">
    <property type="protein sequence ID" value="SPD73348.1"/>
    <property type="molecule type" value="Genomic_DNA"/>
</dbReference>
<dbReference type="PRINTS" id="PR00352">
    <property type="entry name" value="3FE4SFRDOXIN"/>
</dbReference>
<sequence>MKASVDKELCMGDRNCNILCPEVFQYNEKELISIVLMDKIPKKYEGLVTQARDECPARAISIVEH</sequence>
<comment type="function">
    <text evidence="1 7">Ferredoxins are iron-sulfur proteins that transfer electrons in a wide variety of metabolic reactions.</text>
</comment>
<evidence type="ECO:0000313" key="9">
    <source>
        <dbReference type="EMBL" id="SPD73348.1"/>
    </source>
</evidence>
<dbReference type="AlphaFoldDB" id="A0A445MV58"/>
<accession>A0A445MV58</accession>
<feature type="domain" description="4Fe-4S ferredoxin-type" evidence="8">
    <location>
        <begin position="1"/>
        <end position="29"/>
    </location>
</feature>
<evidence type="ECO:0000256" key="2">
    <source>
        <dbReference type="ARBA" id="ARBA00022448"/>
    </source>
</evidence>
<reference evidence="9" key="1">
    <citation type="submission" date="2018-01" db="EMBL/GenBank/DDBJ databases">
        <authorList>
            <person name="Regsiter A."/>
            <person name="William W."/>
        </authorList>
    </citation>
    <scope>NUCLEOTIDE SEQUENCE</scope>
    <source>
        <strain evidence="9">TRIP AH-1</strain>
    </source>
</reference>
<evidence type="ECO:0000256" key="7">
    <source>
        <dbReference type="RuleBase" id="RU368020"/>
    </source>
</evidence>
<dbReference type="GO" id="GO:0051536">
    <property type="term" value="F:iron-sulfur cluster binding"/>
    <property type="evidence" value="ECO:0007669"/>
    <property type="project" value="UniProtKB-KW"/>
</dbReference>
<keyword evidence="4 7" id="KW-0249">Electron transport</keyword>
<evidence type="ECO:0000256" key="4">
    <source>
        <dbReference type="ARBA" id="ARBA00022982"/>
    </source>
</evidence>
<dbReference type="InterPro" id="IPR017896">
    <property type="entry name" value="4Fe4S_Fe-S-bd"/>
</dbReference>
<proteinExistence type="predicted"/>
<evidence type="ECO:0000256" key="5">
    <source>
        <dbReference type="ARBA" id="ARBA00023004"/>
    </source>
</evidence>
<name>A0A445MV58_9BACT</name>
<dbReference type="SUPFAM" id="SSF54862">
    <property type="entry name" value="4Fe-4S ferredoxins"/>
    <property type="match status" value="1"/>
</dbReference>
<protein>
    <recommendedName>
        <fullName evidence="7">Ferredoxin</fullName>
    </recommendedName>
</protein>
<keyword evidence="5 7" id="KW-0408">Iron</keyword>
<dbReference type="GO" id="GO:0009055">
    <property type="term" value="F:electron transfer activity"/>
    <property type="evidence" value="ECO:0007669"/>
    <property type="project" value="UniProtKB-UniRule"/>
</dbReference>
<evidence type="ECO:0000256" key="1">
    <source>
        <dbReference type="ARBA" id="ARBA00003532"/>
    </source>
</evidence>
<keyword evidence="3 7" id="KW-0479">Metal-binding</keyword>
<dbReference type="PANTHER" id="PTHR36923:SF3">
    <property type="entry name" value="FERREDOXIN"/>
    <property type="match status" value="1"/>
</dbReference>
<keyword evidence="6 7" id="KW-0411">Iron-sulfur</keyword>
<keyword evidence="2 7" id="KW-0813">Transport</keyword>
<dbReference type="Pfam" id="PF13370">
    <property type="entry name" value="Fer4_13"/>
    <property type="match status" value="1"/>
</dbReference>
<dbReference type="InterPro" id="IPR001080">
    <property type="entry name" value="3Fe4S_ferredoxin"/>
</dbReference>
<evidence type="ECO:0000259" key="8">
    <source>
        <dbReference type="PROSITE" id="PS51379"/>
    </source>
</evidence>
<evidence type="ECO:0000256" key="6">
    <source>
        <dbReference type="ARBA" id="ARBA00023014"/>
    </source>
</evidence>
<dbReference type="PROSITE" id="PS51379">
    <property type="entry name" value="4FE4S_FER_2"/>
    <property type="match status" value="1"/>
</dbReference>
<organism evidence="9">
    <name type="scientific">uncultured Desulfobacterium sp</name>
    <dbReference type="NCBI Taxonomy" id="201089"/>
    <lineage>
        <taxon>Bacteria</taxon>
        <taxon>Pseudomonadati</taxon>
        <taxon>Thermodesulfobacteriota</taxon>
        <taxon>Desulfobacteria</taxon>
        <taxon>Desulfobacterales</taxon>
        <taxon>Desulfobacteriaceae</taxon>
        <taxon>Desulfobacterium</taxon>
        <taxon>environmental samples</taxon>
    </lineage>
</organism>
<dbReference type="Gene3D" id="3.30.70.20">
    <property type="match status" value="1"/>
</dbReference>
<gene>
    <name evidence="9" type="ORF">PITCH_A1800034</name>
</gene>
<dbReference type="GO" id="GO:0005506">
    <property type="term" value="F:iron ion binding"/>
    <property type="evidence" value="ECO:0007669"/>
    <property type="project" value="UniProtKB-UniRule"/>
</dbReference>